<gene>
    <name evidence="3" type="ORF">GCM10009613_16410</name>
</gene>
<name>A0ABN1XLM0_9PSEU</name>
<feature type="domain" description="Mycothiol-dependent maleylpyruvate isomerase metal-binding" evidence="2">
    <location>
        <begin position="48"/>
        <end position="170"/>
    </location>
</feature>
<dbReference type="Proteomes" id="UP001501414">
    <property type="component" value="Unassembled WGS sequence"/>
</dbReference>
<dbReference type="RefSeq" id="WP_344020042.1">
    <property type="nucleotide sequence ID" value="NZ_BAAAJK010000006.1"/>
</dbReference>
<dbReference type="PANTHER" id="PTHR40758">
    <property type="entry name" value="CONSERVED PROTEIN"/>
    <property type="match status" value="1"/>
</dbReference>
<evidence type="ECO:0000259" key="1">
    <source>
        <dbReference type="Pfam" id="PF07398"/>
    </source>
</evidence>
<dbReference type="Pfam" id="PF11716">
    <property type="entry name" value="MDMPI_N"/>
    <property type="match status" value="1"/>
</dbReference>
<dbReference type="InterPro" id="IPR017517">
    <property type="entry name" value="Maleyloyr_isom"/>
</dbReference>
<reference evidence="3 4" key="1">
    <citation type="journal article" date="2019" name="Int. J. Syst. Evol. Microbiol.">
        <title>The Global Catalogue of Microorganisms (GCM) 10K type strain sequencing project: providing services to taxonomists for standard genome sequencing and annotation.</title>
        <authorList>
            <consortium name="The Broad Institute Genomics Platform"/>
            <consortium name="The Broad Institute Genome Sequencing Center for Infectious Disease"/>
            <person name="Wu L."/>
            <person name="Ma J."/>
        </authorList>
    </citation>
    <scope>NUCLEOTIDE SEQUENCE [LARGE SCALE GENOMIC DNA]</scope>
    <source>
        <strain evidence="3 4">JCM 11896</strain>
    </source>
</reference>
<dbReference type="GO" id="GO:0016853">
    <property type="term" value="F:isomerase activity"/>
    <property type="evidence" value="ECO:0007669"/>
    <property type="project" value="UniProtKB-KW"/>
</dbReference>
<evidence type="ECO:0000313" key="3">
    <source>
        <dbReference type="EMBL" id="GAA1384882.1"/>
    </source>
</evidence>
<accession>A0ABN1XLM0</accession>
<protein>
    <submittedName>
        <fullName evidence="3">Maleylpyruvate isomerase family mycothiol-dependent enzyme</fullName>
    </submittedName>
</protein>
<dbReference type="PANTHER" id="PTHR40758:SF1">
    <property type="entry name" value="CONSERVED PROTEIN"/>
    <property type="match status" value="1"/>
</dbReference>
<dbReference type="SUPFAM" id="SSF109854">
    <property type="entry name" value="DinB/YfiT-like putative metalloenzymes"/>
    <property type="match status" value="1"/>
</dbReference>
<dbReference type="EMBL" id="BAAAJK010000006">
    <property type="protein sequence ID" value="GAA1384882.1"/>
    <property type="molecule type" value="Genomic_DNA"/>
</dbReference>
<dbReference type="Pfam" id="PF07398">
    <property type="entry name" value="MDMPI_C"/>
    <property type="match status" value="1"/>
</dbReference>
<organism evidence="3 4">
    <name type="scientific">Pseudonocardia kongjuensis</name>
    <dbReference type="NCBI Taxonomy" id="102227"/>
    <lineage>
        <taxon>Bacteria</taxon>
        <taxon>Bacillati</taxon>
        <taxon>Actinomycetota</taxon>
        <taxon>Actinomycetes</taxon>
        <taxon>Pseudonocardiales</taxon>
        <taxon>Pseudonocardiaceae</taxon>
        <taxon>Pseudonocardia</taxon>
    </lineage>
</organism>
<feature type="domain" description="MDMPI C-terminal" evidence="1">
    <location>
        <begin position="182"/>
        <end position="280"/>
    </location>
</feature>
<comment type="caution">
    <text evidence="3">The sequence shown here is derived from an EMBL/GenBank/DDBJ whole genome shotgun (WGS) entry which is preliminary data.</text>
</comment>
<dbReference type="InterPro" id="IPR010872">
    <property type="entry name" value="MDMPI_C-term_domain"/>
</dbReference>
<dbReference type="InterPro" id="IPR024344">
    <property type="entry name" value="MDMPI_metal-binding"/>
</dbReference>
<keyword evidence="3" id="KW-0413">Isomerase</keyword>
<keyword evidence="4" id="KW-1185">Reference proteome</keyword>
<proteinExistence type="predicted"/>
<sequence>MIYTYPTGKIVMRDSPVRPRQFFEWRPEFMPGTSQGSTIDPYAGLLISENDRLADLLQTADLTVPVPTCPGWSLLQLERHVGRGHRWAAQMIAAGATEILDPRAVTGGKPAEDGPEAGAQWLRDGVTELLDAVTAAGRDAPVWTFTGPRPAAWWIRRRLHEATVHRADAAIAIGAPFEIAPEVAADGVAEWLDLLTARPPAAEPPLPDGVTLHLHAVDDELGAAGEWMIRTAGGRVVWENGHGKGAAAVRGTAADLLQGVLRRIPADDDRLQVFGDPAVWTTWLSRTDF</sequence>
<dbReference type="InterPro" id="IPR034660">
    <property type="entry name" value="DinB/YfiT-like"/>
</dbReference>
<dbReference type="NCBIfam" id="TIGR03083">
    <property type="entry name" value="maleylpyruvate isomerase family mycothiol-dependent enzyme"/>
    <property type="match status" value="1"/>
</dbReference>
<evidence type="ECO:0000313" key="4">
    <source>
        <dbReference type="Proteomes" id="UP001501414"/>
    </source>
</evidence>
<evidence type="ECO:0000259" key="2">
    <source>
        <dbReference type="Pfam" id="PF11716"/>
    </source>
</evidence>